<comment type="caution">
    <text evidence="1">The sequence shown here is derived from an EMBL/GenBank/DDBJ whole genome shotgun (WGS) entry which is preliminary data.</text>
</comment>
<dbReference type="Proteomes" id="UP000054851">
    <property type="component" value="Unassembled WGS sequence"/>
</dbReference>
<gene>
    <name evidence="1" type="ORF">AWB79_04529</name>
</gene>
<protein>
    <submittedName>
        <fullName evidence="1">Uncharacterized protein</fullName>
    </submittedName>
</protein>
<sequence>MKRITSQVICHPLLVPSTLYLIDLLCRSDFGISGALFVLASRLISRLMIAMRT</sequence>
<dbReference type="AlphaFoldDB" id="A0A158C0L5"/>
<dbReference type="EMBL" id="FCOA02000016">
    <property type="protein sequence ID" value="SAK75904.1"/>
    <property type="molecule type" value="Genomic_DNA"/>
</dbReference>
<name>A0A158C0L5_9BURK</name>
<evidence type="ECO:0000313" key="1">
    <source>
        <dbReference type="EMBL" id="SAK75904.1"/>
    </source>
</evidence>
<accession>A0A158C0L5</accession>
<evidence type="ECO:0000313" key="2">
    <source>
        <dbReference type="Proteomes" id="UP000054851"/>
    </source>
</evidence>
<organism evidence="1 2">
    <name type="scientific">Caballeronia hypogeia</name>
    <dbReference type="NCBI Taxonomy" id="1777140"/>
    <lineage>
        <taxon>Bacteria</taxon>
        <taxon>Pseudomonadati</taxon>
        <taxon>Pseudomonadota</taxon>
        <taxon>Betaproteobacteria</taxon>
        <taxon>Burkholderiales</taxon>
        <taxon>Burkholderiaceae</taxon>
        <taxon>Caballeronia</taxon>
    </lineage>
</organism>
<keyword evidence="2" id="KW-1185">Reference proteome</keyword>
<reference evidence="1" key="1">
    <citation type="submission" date="2016-01" db="EMBL/GenBank/DDBJ databases">
        <authorList>
            <person name="Peeters C."/>
        </authorList>
    </citation>
    <scope>NUCLEOTIDE SEQUENCE</scope>
    <source>
        <strain evidence="1">LMG 29322</strain>
    </source>
</reference>
<proteinExistence type="predicted"/>